<gene>
    <name evidence="1" type="ORF">HLI28_08910</name>
</gene>
<dbReference type="RefSeq" id="WP_171247169.1">
    <property type="nucleotide sequence ID" value="NZ_JABFAJ010000016.1"/>
</dbReference>
<accession>A0A849K5H1</accession>
<evidence type="ECO:0000313" key="2">
    <source>
        <dbReference type="Proteomes" id="UP000557204"/>
    </source>
</evidence>
<protein>
    <submittedName>
        <fullName evidence="1">Uncharacterized protein</fullName>
    </submittedName>
</protein>
<keyword evidence="2" id="KW-1185">Reference proteome</keyword>
<dbReference type="AlphaFoldDB" id="A0A849K5H1"/>
<proteinExistence type="predicted"/>
<comment type="caution">
    <text evidence="1">The sequence shown here is derived from an EMBL/GenBank/DDBJ whole genome shotgun (WGS) entry which is preliminary data.</text>
</comment>
<evidence type="ECO:0000313" key="1">
    <source>
        <dbReference type="EMBL" id="NNU27660.1"/>
    </source>
</evidence>
<dbReference type="Proteomes" id="UP000557204">
    <property type="component" value="Unassembled WGS sequence"/>
</dbReference>
<sequence>MTTQASEQEPGHDGARVRHSEFARLLLSHDPAVTDPRFKGAAVEVDTGYEETDDHERFDAG</sequence>
<reference evidence="1 2" key="1">
    <citation type="submission" date="2020-05" db="EMBL/GenBank/DDBJ databases">
        <title>Genome sequence of Isoptericola sp. JC619 isolated from Chilika lagoon, India.</title>
        <authorList>
            <person name="Kumar D."/>
            <person name="Appam K."/>
            <person name="Gandham S."/>
            <person name="Uppada J."/>
            <person name="Sasikala C."/>
            <person name="Venkata Ramana C."/>
        </authorList>
    </citation>
    <scope>NUCLEOTIDE SEQUENCE [LARGE SCALE GENOMIC DNA]</scope>
    <source>
        <strain evidence="1 2">JC619</strain>
    </source>
</reference>
<dbReference type="EMBL" id="JABFAJ010000016">
    <property type="protein sequence ID" value="NNU27660.1"/>
    <property type="molecule type" value="Genomic_DNA"/>
</dbReference>
<organism evidence="1 2">
    <name type="scientific">Isoptericola sediminis</name>
    <dbReference type="NCBI Taxonomy" id="2733572"/>
    <lineage>
        <taxon>Bacteria</taxon>
        <taxon>Bacillati</taxon>
        <taxon>Actinomycetota</taxon>
        <taxon>Actinomycetes</taxon>
        <taxon>Micrococcales</taxon>
        <taxon>Promicromonosporaceae</taxon>
        <taxon>Isoptericola</taxon>
    </lineage>
</organism>
<name>A0A849K5H1_9MICO</name>